<organism evidence="2 3">
    <name type="scientific">Thiomicrorhabdus immobilis</name>
    <dbReference type="NCBI Taxonomy" id="2791037"/>
    <lineage>
        <taxon>Bacteria</taxon>
        <taxon>Pseudomonadati</taxon>
        <taxon>Pseudomonadota</taxon>
        <taxon>Gammaproteobacteria</taxon>
        <taxon>Thiotrichales</taxon>
        <taxon>Piscirickettsiaceae</taxon>
        <taxon>Thiomicrorhabdus</taxon>
    </lineage>
</organism>
<proteinExistence type="predicted"/>
<keyword evidence="1" id="KW-0472">Membrane</keyword>
<dbReference type="Pfam" id="PF14559">
    <property type="entry name" value="TPR_19"/>
    <property type="match status" value="1"/>
</dbReference>
<keyword evidence="1" id="KW-1133">Transmembrane helix</keyword>
<dbReference type="Gene3D" id="1.25.40.10">
    <property type="entry name" value="Tetratricopeptide repeat domain"/>
    <property type="match status" value="1"/>
</dbReference>
<dbReference type="InterPro" id="IPR011990">
    <property type="entry name" value="TPR-like_helical_dom_sf"/>
</dbReference>
<reference evidence="2" key="1">
    <citation type="journal article" date="2022" name="Arch. Microbiol.">
        <title>Thiomicrorhabdus immobilis sp. nov., a mesophilic sulfur-oxidizing bacterium isolated from sediment of a brackish lake in northern Japan.</title>
        <authorList>
            <person name="Kojima H."/>
            <person name="Mochizuki J."/>
            <person name="Kanda M."/>
            <person name="Watanabe T."/>
            <person name="Fukui M."/>
        </authorList>
    </citation>
    <scope>NUCLEOTIDE SEQUENCE</scope>
    <source>
        <strain evidence="2">Am19</strain>
    </source>
</reference>
<dbReference type="EMBL" id="AP024202">
    <property type="protein sequence ID" value="BCN94309.1"/>
    <property type="molecule type" value="Genomic_DNA"/>
</dbReference>
<evidence type="ECO:0000313" key="3">
    <source>
        <dbReference type="Proteomes" id="UP001054820"/>
    </source>
</evidence>
<evidence type="ECO:0008006" key="4">
    <source>
        <dbReference type="Google" id="ProtNLM"/>
    </source>
</evidence>
<keyword evidence="3" id="KW-1185">Reference proteome</keyword>
<dbReference type="RefSeq" id="WP_237261774.1">
    <property type="nucleotide sequence ID" value="NZ_AP024202.1"/>
</dbReference>
<sequence length="428" mass="48532">MSLIYNSLKQHEKKADSQQKINPISQRMRTREEEAFSKTSFGLVVLGVTLACIIGLFILQKYWGYQAKEEERLPFQDKRVNLVESQGEIKKDVIHDSSINKIVARVDESIEVREPDSILVAEISNEDEARTDVVAVDVLDDTKHQNIEPHALQASMATVDKGVNQSPVVKKTESKPTNLMVEVNSQFEKNSNTKTVSTELEAIQPKVESDESYHVRDFSFQKTEKEHVISVAKADKLPVKQVAVVVTKVEKTPKPISAKVVENKLVDKSHITPFKKIPLPKKEDVTLTKVEVVKSNETPVKNSVEYFMAVKTKVAEIKQSIQLKSDKEVQSNLNELERLSGKDSVIYQRMNAYASLKNQRYQAAVNSYQKLLSQKPEDMEANMNLVIALAELGDQQTAKQQLNRLDSLYPESSQLRLYKKMIHAKYGY</sequence>
<keyword evidence="1" id="KW-0812">Transmembrane</keyword>
<protein>
    <recommendedName>
        <fullName evidence="4">Tetratricopeptide repeat protein</fullName>
    </recommendedName>
</protein>
<evidence type="ECO:0000313" key="2">
    <source>
        <dbReference type="EMBL" id="BCN94309.1"/>
    </source>
</evidence>
<feature type="transmembrane region" description="Helical" evidence="1">
    <location>
        <begin position="40"/>
        <end position="59"/>
    </location>
</feature>
<evidence type="ECO:0000256" key="1">
    <source>
        <dbReference type="SAM" id="Phobius"/>
    </source>
</evidence>
<name>A0ABM7MFW3_9GAMM</name>
<gene>
    <name evidence="2" type="ORF">THMIRHAM_20940</name>
</gene>
<dbReference type="Proteomes" id="UP001054820">
    <property type="component" value="Chromosome"/>
</dbReference>
<accession>A0ABM7MFW3</accession>
<dbReference type="SUPFAM" id="SSF48452">
    <property type="entry name" value="TPR-like"/>
    <property type="match status" value="1"/>
</dbReference>